<evidence type="ECO:0008006" key="4">
    <source>
        <dbReference type="Google" id="ProtNLM"/>
    </source>
</evidence>
<evidence type="ECO:0000313" key="3">
    <source>
        <dbReference type="Proteomes" id="UP000027778"/>
    </source>
</evidence>
<dbReference type="AlphaFoldDB" id="A0A073KAY4"/>
<organism evidence="2 3">
    <name type="scientific">Bacillus gaemokensis</name>
    <dbReference type="NCBI Taxonomy" id="574375"/>
    <lineage>
        <taxon>Bacteria</taxon>
        <taxon>Bacillati</taxon>
        <taxon>Bacillota</taxon>
        <taxon>Bacilli</taxon>
        <taxon>Bacillales</taxon>
        <taxon>Bacillaceae</taxon>
        <taxon>Bacillus</taxon>
        <taxon>Bacillus cereus group</taxon>
    </lineage>
</organism>
<protein>
    <recommendedName>
        <fullName evidence="4">Group-specific protein</fullName>
    </recommendedName>
</protein>
<accession>A0A073KAY4</accession>
<name>A0A073KAY4_9BACI</name>
<gene>
    <name evidence="2" type="ORF">BAGA_07210</name>
</gene>
<dbReference type="eggNOG" id="COG3064">
    <property type="taxonomic scope" value="Bacteria"/>
</dbReference>
<feature type="transmembrane region" description="Helical" evidence="1">
    <location>
        <begin position="175"/>
        <end position="198"/>
    </location>
</feature>
<keyword evidence="3" id="KW-1185">Reference proteome</keyword>
<evidence type="ECO:0000313" key="2">
    <source>
        <dbReference type="EMBL" id="KEK23740.1"/>
    </source>
</evidence>
<feature type="transmembrane region" description="Helical" evidence="1">
    <location>
        <begin position="210"/>
        <end position="227"/>
    </location>
</feature>
<dbReference type="Proteomes" id="UP000027778">
    <property type="component" value="Unassembled WGS sequence"/>
</dbReference>
<keyword evidence="1" id="KW-1133">Transmembrane helix</keyword>
<keyword evidence="1" id="KW-0812">Transmembrane</keyword>
<comment type="caution">
    <text evidence="2">The sequence shown here is derived from an EMBL/GenBank/DDBJ whole genome shotgun (WGS) entry which is preliminary data.</text>
</comment>
<proteinExistence type="predicted"/>
<feature type="transmembrane region" description="Helical" evidence="1">
    <location>
        <begin position="141"/>
        <end position="163"/>
    </location>
</feature>
<dbReference type="OrthoDB" id="2911442at2"/>
<dbReference type="EMBL" id="JOTM01000013">
    <property type="protein sequence ID" value="KEK23740.1"/>
    <property type="molecule type" value="Genomic_DNA"/>
</dbReference>
<keyword evidence="1" id="KW-0472">Membrane</keyword>
<sequence length="228" mass="26983">MKKEKRHSIQETMKKNLRKEYFYLKKELLFCCPIDLGTFSSETYYATFDKEGISIYQYDKTTESKLKLCERHTWKSWDKVKIDHYLTTSQFVFQGKRNWILSLFHKGKEAQQIIEEHTSLQIEIVSRSFLKKLPGFRSNTILNKYIGSICYTALIAFLLKWLLPFQQAQVALYSFSIGCMLLGLLCFTIGLIEPTIVLFRTTEKTRAKVFYYYSYLAISGFICVFIFW</sequence>
<evidence type="ECO:0000256" key="1">
    <source>
        <dbReference type="SAM" id="Phobius"/>
    </source>
</evidence>
<reference evidence="2 3" key="1">
    <citation type="submission" date="2014-06" db="EMBL/GenBank/DDBJ databases">
        <title>Draft genome sequence of Bacillus gaemokensis JCM 15801 (MCCC 1A00707).</title>
        <authorList>
            <person name="Lai Q."/>
            <person name="Liu Y."/>
            <person name="Shao Z."/>
        </authorList>
    </citation>
    <scope>NUCLEOTIDE SEQUENCE [LARGE SCALE GENOMIC DNA]</scope>
    <source>
        <strain evidence="2 3">JCM 15801</strain>
    </source>
</reference>
<dbReference type="RefSeq" id="WP_033675303.1">
    <property type="nucleotide sequence ID" value="NZ_JOTM01000013.1"/>
</dbReference>